<sequence length="445" mass="51234">MDSLPQELLDAILEQLAAYNFPSSARFSVLDDVSRQAILDARLVRRCFRYSSTLTNLFIAVMEETPFLWHGNQMPRLLELAKSEYAGRIRTLSLSSTNLKPWQHNSFVSAADQSTRPRPRVRAALVPKDLTTALRHFVHVKHLRYYPISPRCFQEAWPGNKSRFNIRPTLRYGYPQDNRNVLSWLHRQQEPTWIHGNALSDLLKAGLALESLTFPLFGNRASYCGVQITAAHFPPTLKRLSISLTDRFHDVAIFEPWLSALKNLTFLEVAISRSPESLGPWNSFANCRRLTNTDTPTANDQLFRLEEFRLMSDNQNCFSEHDLLSGLNLFPNLRKLGFAHILIKSQMNNAVSWNSFVKRIIPRSLQQLWLLDPRDLWTDGHMGGLGHYLMRKYRGDESFRAAAQESRLIDTESLWAQDRIPAKMRDFDYPGFAIFEQLPVQDASN</sequence>
<reference evidence="1" key="1">
    <citation type="submission" date="2018-12" db="EMBL/GenBank/DDBJ databases">
        <authorList>
            <person name="Syme R.A."/>
            <person name="Farfan-Caceres L."/>
            <person name="Lichtenzveig J."/>
        </authorList>
    </citation>
    <scope>NUCLEOTIDE SEQUENCE</scope>
    <source>
        <strain evidence="1">Al4</strain>
    </source>
</reference>
<evidence type="ECO:0000313" key="2">
    <source>
        <dbReference type="Proteomes" id="UP000651452"/>
    </source>
</evidence>
<keyword evidence="2" id="KW-1185">Reference proteome</keyword>
<reference evidence="1" key="2">
    <citation type="submission" date="2020-09" db="EMBL/GenBank/DDBJ databases">
        <title>Reference genome assembly for Australian Ascochyta lentis isolate Al4.</title>
        <authorList>
            <person name="Lee R.C."/>
            <person name="Farfan-Caceres L.M."/>
            <person name="Debler J.W."/>
            <person name="Williams A.H."/>
            <person name="Henares B.M."/>
        </authorList>
    </citation>
    <scope>NUCLEOTIDE SEQUENCE</scope>
    <source>
        <strain evidence="1">Al4</strain>
    </source>
</reference>
<dbReference type="AlphaFoldDB" id="A0A8H7J102"/>
<proteinExistence type="predicted"/>
<dbReference type="Proteomes" id="UP000651452">
    <property type="component" value="Unassembled WGS sequence"/>
</dbReference>
<organism evidence="1 2">
    <name type="scientific">Ascochyta lentis</name>
    <dbReference type="NCBI Taxonomy" id="205686"/>
    <lineage>
        <taxon>Eukaryota</taxon>
        <taxon>Fungi</taxon>
        <taxon>Dikarya</taxon>
        <taxon>Ascomycota</taxon>
        <taxon>Pezizomycotina</taxon>
        <taxon>Dothideomycetes</taxon>
        <taxon>Pleosporomycetidae</taxon>
        <taxon>Pleosporales</taxon>
        <taxon>Pleosporineae</taxon>
        <taxon>Didymellaceae</taxon>
        <taxon>Ascochyta</taxon>
    </lineage>
</organism>
<dbReference type="InterPro" id="IPR032675">
    <property type="entry name" value="LRR_dom_sf"/>
</dbReference>
<dbReference type="Gene3D" id="3.80.10.10">
    <property type="entry name" value="Ribonuclease Inhibitor"/>
    <property type="match status" value="1"/>
</dbReference>
<dbReference type="OrthoDB" id="3792931at2759"/>
<evidence type="ECO:0000313" key="1">
    <source>
        <dbReference type="EMBL" id="KAF9693198.1"/>
    </source>
</evidence>
<name>A0A8H7J102_9PLEO</name>
<dbReference type="EMBL" id="RZGK01000016">
    <property type="protein sequence ID" value="KAF9693198.1"/>
    <property type="molecule type" value="Genomic_DNA"/>
</dbReference>
<accession>A0A8H7J102</accession>
<gene>
    <name evidence="1" type="ORF">EKO04_008732</name>
</gene>
<comment type="caution">
    <text evidence="1">The sequence shown here is derived from an EMBL/GenBank/DDBJ whole genome shotgun (WGS) entry which is preliminary data.</text>
</comment>
<protein>
    <submittedName>
        <fullName evidence="1">Uncharacterized protein</fullName>
    </submittedName>
</protein>